<dbReference type="Proteomes" id="UP000664144">
    <property type="component" value="Unassembled WGS sequence"/>
</dbReference>
<sequence length="838" mass="90736">MADSTNVSLTASWRLGLLLLLLANSHLGWGQTSSSGAAPVVVTARYRQLPATTDVHFEDLKYGKTAGFIFTKDDGEATDTSAVMPVLNGGTAANGITYPGAYYTDGAGLPVKFHYTFAVNTATINNNWRSYTKALAKGDNLANHSHLHDNAYNAWRAIKDPEQAAYDKLGVRMRTLVIPADFAGYTANSLYLGYKFIGSTFAPNAIDGYASDIQWNDKLRIATFNPNRILASRANLDGKWMEAGQPTIRFFIDDLLAQSSNGVKLIGHAFSHGPGNSEIDGFKRFVDYLLTHPNNNDRVWLAGQQEVMEYYEVRDYFLTNPSRITKAVAGNVVTYTFDASGLPAEGLLRDFCLRLPATNLTSVTVSGADTASYNLSTGLVNVYLKNAAVKDPRTDTAPPQILTALVSPTNPKVIDLVYSKNVTQTEAGFSVAGNTLVQLTGSGQRWQLHLLNDWLPTQTVTYLLQTGDATETGNATNKVCSHLSYLVSREEIDADSTDNTRPLHFRNYLWQNLDGTYTNRGTAPYQQTIATETIAAGQEARIFWRKTATDGMALGFATTDAAHEALGMAGIEAGIMFSSDNLRLINQGVDSYNGSPIAAYYGLLRMADGTIVLQSSPNGVTWTNGPAFSLASTAKLYVITTMRGNLSASPLTQPRIELLGPIVAMPLPVTLSSFTATRHADGGVAVRWSTATETNNAYFEVQHAAAEQAFRTVAKVPGQGQSTRTHTYAVQHRPAAGLNYYRLRQVDADGTATFSPVVAVASAQELSLYPNPAHTQLTLVAPTGATSYRVRNMLGEVLLQGTISAGPVLLEVSQLPNSIYQVEVLSAAERTTCKFVKE</sequence>
<evidence type="ECO:0000313" key="2">
    <source>
        <dbReference type="Proteomes" id="UP000664144"/>
    </source>
</evidence>
<name>A0A939ESD5_9BACT</name>
<keyword evidence="2" id="KW-1185">Reference proteome</keyword>
<dbReference type="Gene3D" id="3.20.20.370">
    <property type="entry name" value="Glycoside hydrolase/deacetylase"/>
    <property type="match status" value="1"/>
</dbReference>
<dbReference type="EMBL" id="JAFLQZ010000001">
    <property type="protein sequence ID" value="MBO0356640.1"/>
    <property type="molecule type" value="Genomic_DNA"/>
</dbReference>
<dbReference type="InterPro" id="IPR011330">
    <property type="entry name" value="Glyco_hydro/deAcase_b/a-brl"/>
</dbReference>
<dbReference type="RefSeq" id="WP_206980139.1">
    <property type="nucleotide sequence ID" value="NZ_JAFLQZ010000001.1"/>
</dbReference>
<proteinExistence type="predicted"/>
<evidence type="ECO:0000313" key="1">
    <source>
        <dbReference type="EMBL" id="MBO0356640.1"/>
    </source>
</evidence>
<dbReference type="NCBIfam" id="TIGR04183">
    <property type="entry name" value="Por_Secre_tail"/>
    <property type="match status" value="1"/>
</dbReference>
<dbReference type="InterPro" id="IPR026444">
    <property type="entry name" value="Secre_tail"/>
</dbReference>
<reference evidence="1" key="1">
    <citation type="submission" date="2021-03" db="EMBL/GenBank/DDBJ databases">
        <authorList>
            <person name="Kim M.K."/>
        </authorList>
    </citation>
    <scope>NUCLEOTIDE SEQUENCE</scope>
    <source>
        <strain evidence="1">BT186</strain>
    </source>
</reference>
<dbReference type="SUPFAM" id="SSF88713">
    <property type="entry name" value="Glycoside hydrolase/deacetylase"/>
    <property type="match status" value="1"/>
</dbReference>
<dbReference type="GO" id="GO:0005975">
    <property type="term" value="P:carbohydrate metabolic process"/>
    <property type="evidence" value="ECO:0007669"/>
    <property type="project" value="InterPro"/>
</dbReference>
<accession>A0A939ESD5</accession>
<protein>
    <submittedName>
        <fullName evidence="1">T9SS type A sorting domain-containing protein</fullName>
    </submittedName>
</protein>
<dbReference type="AlphaFoldDB" id="A0A939ESD5"/>
<gene>
    <name evidence="1" type="ORF">J0X19_01660</name>
</gene>
<organism evidence="1 2">
    <name type="scientific">Hymenobacter telluris</name>
    <dbReference type="NCBI Taxonomy" id="2816474"/>
    <lineage>
        <taxon>Bacteria</taxon>
        <taxon>Pseudomonadati</taxon>
        <taxon>Bacteroidota</taxon>
        <taxon>Cytophagia</taxon>
        <taxon>Cytophagales</taxon>
        <taxon>Hymenobacteraceae</taxon>
        <taxon>Hymenobacter</taxon>
    </lineage>
</organism>
<comment type="caution">
    <text evidence="1">The sequence shown here is derived from an EMBL/GenBank/DDBJ whole genome shotgun (WGS) entry which is preliminary data.</text>
</comment>